<dbReference type="Gene3D" id="3.40.630.30">
    <property type="match status" value="1"/>
</dbReference>
<dbReference type="InterPro" id="IPR039422">
    <property type="entry name" value="MarR/SlyA-like"/>
</dbReference>
<dbReference type="AlphaFoldDB" id="A0A9X1HKH8"/>
<proteinExistence type="predicted"/>
<dbReference type="InterPro" id="IPR023187">
    <property type="entry name" value="Tscrpt_reg_MarR-type_CS"/>
</dbReference>
<protein>
    <submittedName>
        <fullName evidence="5">Bifunctional helix-turn-helix transcriptional regulator/GNAT family N-acetyltransferase</fullName>
    </submittedName>
</protein>
<dbReference type="CDD" id="cd04301">
    <property type="entry name" value="NAT_SF"/>
    <property type="match status" value="1"/>
</dbReference>
<comment type="caution">
    <text evidence="5">The sequence shown here is derived from an EMBL/GenBank/DDBJ whole genome shotgun (WGS) entry which is preliminary data.</text>
</comment>
<dbReference type="PRINTS" id="PR00598">
    <property type="entry name" value="HTHMARR"/>
</dbReference>
<evidence type="ECO:0000259" key="4">
    <source>
        <dbReference type="PROSITE" id="PS50995"/>
    </source>
</evidence>
<reference evidence="5" key="1">
    <citation type="submission" date="2021-09" db="EMBL/GenBank/DDBJ databases">
        <title>Fulvivirga sp. isolated from coastal sediment.</title>
        <authorList>
            <person name="Yu H."/>
        </authorList>
    </citation>
    <scope>NUCLEOTIDE SEQUENCE</scope>
    <source>
        <strain evidence="5">1062</strain>
    </source>
</reference>
<dbReference type="PANTHER" id="PTHR33164">
    <property type="entry name" value="TRANSCRIPTIONAL REGULATOR, MARR FAMILY"/>
    <property type="match status" value="1"/>
</dbReference>
<dbReference type="Pfam" id="PF00583">
    <property type="entry name" value="Acetyltransf_1"/>
    <property type="match status" value="1"/>
</dbReference>
<dbReference type="InterPro" id="IPR000835">
    <property type="entry name" value="HTH_MarR-typ"/>
</dbReference>
<dbReference type="GO" id="GO:0006950">
    <property type="term" value="P:response to stress"/>
    <property type="evidence" value="ECO:0007669"/>
    <property type="project" value="TreeGrafter"/>
</dbReference>
<dbReference type="GO" id="GO:0003677">
    <property type="term" value="F:DNA binding"/>
    <property type="evidence" value="ECO:0007669"/>
    <property type="project" value="UniProtKB-KW"/>
</dbReference>
<keyword evidence="3" id="KW-0804">Transcription</keyword>
<dbReference type="EMBL" id="JAIXNE010000001">
    <property type="protein sequence ID" value="MCA6073521.1"/>
    <property type="molecule type" value="Genomic_DNA"/>
</dbReference>
<dbReference type="PANTHER" id="PTHR33164:SF43">
    <property type="entry name" value="HTH-TYPE TRANSCRIPTIONAL REPRESSOR YETL"/>
    <property type="match status" value="1"/>
</dbReference>
<evidence type="ECO:0000313" key="5">
    <source>
        <dbReference type="EMBL" id="MCA6073521.1"/>
    </source>
</evidence>
<dbReference type="SUPFAM" id="SSF46785">
    <property type="entry name" value="Winged helix' DNA-binding domain"/>
    <property type="match status" value="1"/>
</dbReference>
<dbReference type="GO" id="GO:0003700">
    <property type="term" value="F:DNA-binding transcription factor activity"/>
    <property type="evidence" value="ECO:0007669"/>
    <property type="project" value="InterPro"/>
</dbReference>
<keyword evidence="1" id="KW-0805">Transcription regulation</keyword>
<evidence type="ECO:0000256" key="2">
    <source>
        <dbReference type="ARBA" id="ARBA00023125"/>
    </source>
</evidence>
<dbReference type="InterPro" id="IPR016181">
    <property type="entry name" value="Acyl_CoA_acyltransferase"/>
</dbReference>
<evidence type="ECO:0000313" key="6">
    <source>
        <dbReference type="Proteomes" id="UP001139409"/>
    </source>
</evidence>
<dbReference type="RefSeq" id="WP_225696637.1">
    <property type="nucleotide sequence ID" value="NZ_JAIXNE010000001.1"/>
</dbReference>
<name>A0A9X1HKH8_9BACT</name>
<keyword evidence="2" id="KW-0238">DNA-binding</keyword>
<evidence type="ECO:0000256" key="1">
    <source>
        <dbReference type="ARBA" id="ARBA00023015"/>
    </source>
</evidence>
<dbReference type="InterPro" id="IPR000182">
    <property type="entry name" value="GNAT_dom"/>
</dbReference>
<organism evidence="5 6">
    <name type="scientific">Fulvivirga sedimenti</name>
    <dbReference type="NCBI Taxonomy" id="2879465"/>
    <lineage>
        <taxon>Bacteria</taxon>
        <taxon>Pseudomonadati</taxon>
        <taxon>Bacteroidota</taxon>
        <taxon>Cytophagia</taxon>
        <taxon>Cytophagales</taxon>
        <taxon>Fulvivirgaceae</taxon>
        <taxon>Fulvivirga</taxon>
    </lineage>
</organism>
<dbReference type="Proteomes" id="UP001139409">
    <property type="component" value="Unassembled WGS sequence"/>
</dbReference>
<dbReference type="InterPro" id="IPR036388">
    <property type="entry name" value="WH-like_DNA-bd_sf"/>
</dbReference>
<dbReference type="Gene3D" id="1.10.10.10">
    <property type="entry name" value="Winged helix-like DNA-binding domain superfamily/Winged helix DNA-binding domain"/>
    <property type="match status" value="1"/>
</dbReference>
<dbReference type="SUPFAM" id="SSF55729">
    <property type="entry name" value="Acyl-CoA N-acyltransferases (Nat)"/>
    <property type="match status" value="1"/>
</dbReference>
<dbReference type="InterPro" id="IPR036390">
    <property type="entry name" value="WH_DNA-bd_sf"/>
</dbReference>
<evidence type="ECO:0000256" key="3">
    <source>
        <dbReference type="ARBA" id="ARBA00023163"/>
    </source>
</evidence>
<dbReference type="GO" id="GO:0016747">
    <property type="term" value="F:acyltransferase activity, transferring groups other than amino-acyl groups"/>
    <property type="evidence" value="ECO:0007669"/>
    <property type="project" value="InterPro"/>
</dbReference>
<dbReference type="PROSITE" id="PS01117">
    <property type="entry name" value="HTH_MARR_1"/>
    <property type="match status" value="1"/>
</dbReference>
<dbReference type="Pfam" id="PF12802">
    <property type="entry name" value="MarR_2"/>
    <property type="match status" value="1"/>
</dbReference>
<gene>
    <name evidence="5" type="ORF">LDX50_01520</name>
</gene>
<sequence length="270" mass="30790">MLYKKAGFLTLGSRLKRLGDRALTEVRTVYSQSEVVFETSWFPVFYVLQQKPKCSILELSRELEVSHSAISQLIAQLERKGLIDIRISNEDQRRKEIVLTPEGNLLMEKVLPMWRAFEMSFREHLDPSLLQTLDDLEAALDSGQIASTALDILHRNEEVALHSTTTLNQEMSIFLESNDVSMDQGNRFITVRQGELLVGIMCFTPHPNEILMSDIYVLPGFRKRGLAGKMFAQLFSEFGSKPVRMHKTSPELLHLLHKTGYSFTVDTVTN</sequence>
<feature type="domain" description="HTH marR-type" evidence="4">
    <location>
        <begin position="1"/>
        <end position="142"/>
    </location>
</feature>
<keyword evidence="6" id="KW-1185">Reference proteome</keyword>
<dbReference type="PROSITE" id="PS50995">
    <property type="entry name" value="HTH_MARR_2"/>
    <property type="match status" value="1"/>
</dbReference>
<dbReference type="SMART" id="SM00347">
    <property type="entry name" value="HTH_MARR"/>
    <property type="match status" value="1"/>
</dbReference>
<accession>A0A9X1HKH8</accession>